<dbReference type="OrthoDB" id="5966725at2"/>
<protein>
    <submittedName>
        <fullName evidence="1">Uncharacterized protein</fullName>
    </submittedName>
</protein>
<evidence type="ECO:0000313" key="1">
    <source>
        <dbReference type="EMBL" id="KFN49572.1"/>
    </source>
</evidence>
<accession>A0A091BDH8</accession>
<dbReference type="EMBL" id="AWXU01000033">
    <property type="protein sequence ID" value="KFN49572.1"/>
    <property type="molecule type" value="Genomic_DNA"/>
</dbReference>
<keyword evidence="2" id="KW-1185">Reference proteome</keyword>
<sequence>MTLSDSLVDKLLDKLATDDDFRAAFQNDPRQALASLGYGPAADAGVQRGAWMCLAVSQLASKDAIAASRDALRAQLLSAKSAHSPILLEMPRR</sequence>
<dbReference type="GO" id="GO:0003824">
    <property type="term" value="F:catalytic activity"/>
    <property type="evidence" value="ECO:0007669"/>
    <property type="project" value="InterPro"/>
</dbReference>
<dbReference type="InterPro" id="IPR036648">
    <property type="entry name" value="CN_Hdrase_a/SCN_Hdrase_g_sf"/>
</dbReference>
<name>A0A091BDH8_9GAMM</name>
<proteinExistence type="predicted"/>
<reference evidence="1 2" key="1">
    <citation type="submission" date="2013-09" db="EMBL/GenBank/DDBJ databases">
        <title>Genome sequencing of Arenimonas composti.</title>
        <authorList>
            <person name="Chen F."/>
            <person name="Wang G."/>
        </authorList>
    </citation>
    <scope>NUCLEOTIDE SEQUENCE [LARGE SCALE GENOMIC DNA]</scope>
    <source>
        <strain evidence="1 2">TR7-09</strain>
    </source>
</reference>
<dbReference type="RefSeq" id="WP_026817444.1">
    <property type="nucleotide sequence ID" value="NZ_AUFF01000009.1"/>
</dbReference>
<dbReference type="AlphaFoldDB" id="A0A091BDH8"/>
<dbReference type="InterPro" id="IPR030976">
    <property type="entry name" value="Mod_pep_NH_fam"/>
</dbReference>
<comment type="caution">
    <text evidence="1">The sequence shown here is derived from an EMBL/GenBank/DDBJ whole genome shotgun (WGS) entry which is preliminary data.</text>
</comment>
<evidence type="ECO:0000313" key="2">
    <source>
        <dbReference type="Proteomes" id="UP000029391"/>
    </source>
</evidence>
<organism evidence="1 2">
    <name type="scientific">Arenimonas composti TR7-09 = DSM 18010</name>
    <dbReference type="NCBI Taxonomy" id="1121013"/>
    <lineage>
        <taxon>Bacteria</taxon>
        <taxon>Pseudomonadati</taxon>
        <taxon>Pseudomonadota</taxon>
        <taxon>Gammaproteobacteria</taxon>
        <taxon>Lysobacterales</taxon>
        <taxon>Lysobacteraceae</taxon>
        <taxon>Arenimonas</taxon>
    </lineage>
</organism>
<dbReference type="Proteomes" id="UP000029391">
    <property type="component" value="Unassembled WGS sequence"/>
</dbReference>
<dbReference type="GO" id="GO:0046914">
    <property type="term" value="F:transition metal ion binding"/>
    <property type="evidence" value="ECO:0007669"/>
    <property type="project" value="InterPro"/>
</dbReference>
<dbReference type="NCBIfam" id="TIGR04509">
    <property type="entry name" value="mod_pep_NH_fam"/>
    <property type="match status" value="1"/>
</dbReference>
<dbReference type="SUPFAM" id="SSF56209">
    <property type="entry name" value="Nitrile hydratase alpha chain"/>
    <property type="match status" value="1"/>
</dbReference>
<dbReference type="eggNOG" id="ENOG5031FDE">
    <property type="taxonomic scope" value="Bacteria"/>
</dbReference>
<gene>
    <name evidence="1" type="ORF">P873_10485</name>
</gene>